<name>A0ABR4ERX0_9PEZI</name>
<dbReference type="EMBL" id="JBAWTH010000032">
    <property type="protein sequence ID" value="KAL2285182.1"/>
    <property type="molecule type" value="Genomic_DNA"/>
</dbReference>
<protein>
    <submittedName>
        <fullName evidence="2">Uncharacterized protein</fullName>
    </submittedName>
</protein>
<keyword evidence="1" id="KW-0812">Transmembrane</keyword>
<organism evidence="2 3">
    <name type="scientific">Diaporthe vaccinii</name>
    <dbReference type="NCBI Taxonomy" id="105482"/>
    <lineage>
        <taxon>Eukaryota</taxon>
        <taxon>Fungi</taxon>
        <taxon>Dikarya</taxon>
        <taxon>Ascomycota</taxon>
        <taxon>Pezizomycotina</taxon>
        <taxon>Sordariomycetes</taxon>
        <taxon>Sordariomycetidae</taxon>
        <taxon>Diaporthales</taxon>
        <taxon>Diaporthaceae</taxon>
        <taxon>Diaporthe</taxon>
        <taxon>Diaporthe eres species complex</taxon>
    </lineage>
</organism>
<evidence type="ECO:0000313" key="2">
    <source>
        <dbReference type="EMBL" id="KAL2285182.1"/>
    </source>
</evidence>
<proteinExistence type="predicted"/>
<reference evidence="2 3" key="1">
    <citation type="submission" date="2024-03" db="EMBL/GenBank/DDBJ databases">
        <title>A high-quality draft genome sequence of Diaporthe vaccinii, a causative agent of upright dieback and viscid rot disease in cranberry plants.</title>
        <authorList>
            <person name="Sarrasin M."/>
            <person name="Lang B.F."/>
            <person name="Burger G."/>
        </authorList>
    </citation>
    <scope>NUCLEOTIDE SEQUENCE [LARGE SCALE GENOMIC DNA]</scope>
    <source>
        <strain evidence="2 3">IS7</strain>
    </source>
</reference>
<sequence>MACDIGPVDIDLDDLGNSSALGIVLELPGCLELSRPIATPLYTIGGIPDNSNHHLTPCLYSRLRCYQAPACFDHPDQLLEAGYCHRIMDRLLFAGTGFIPHIACAFMLALLGLGFHLSRRKGIFQSKEATTTVEKHPWALQFPPSRRHTLASLEMKGSTCSYQNVPPEVLRKRAVPSACTADWDQDDLYTPTGFSTQDIRALGRFPDYSVLTGVRYPSPYGPQFDINKAIFRPFRPFRWSYHQTMAHYRFDPDWWVELEQNYVSVMEQRRQLKEKHGELFFYSDPGSELACRELMEMLVQFICKRYPQYFSLENDNTILQNRLLDTTTDLINTPPLEVVYQNIPEDYALVFRNEHDGFYYLRAAMVCSSVGWDIGMHRGKPLKRIHDAVPDYAEKMAFSMDRFFAKMAVDQPIQRCSWSLEDHAPLFSSPRMAGDKSWERSMFTDRKDDLTIDHVKLRCDYQTLRRLPLSGAIVFNFKAVFSQITEIRDEPFIPAILLKVLQEGKKSLIDYKTVDHVKDVTIEACTKWSKEQVEKGVVPSDWDVRTLDESPFFPGWEEKWHAKQGF</sequence>
<dbReference type="Pfam" id="PF11927">
    <property type="entry name" value="HODM_asu-like"/>
    <property type="match status" value="1"/>
</dbReference>
<accession>A0ABR4ERX0</accession>
<keyword evidence="1" id="KW-1133">Transmembrane helix</keyword>
<evidence type="ECO:0000313" key="3">
    <source>
        <dbReference type="Proteomes" id="UP001600888"/>
    </source>
</evidence>
<keyword evidence="1" id="KW-0472">Membrane</keyword>
<comment type="caution">
    <text evidence="2">The sequence shown here is derived from an EMBL/GenBank/DDBJ whole genome shotgun (WGS) entry which is preliminary data.</text>
</comment>
<dbReference type="Proteomes" id="UP001600888">
    <property type="component" value="Unassembled WGS sequence"/>
</dbReference>
<dbReference type="InterPro" id="IPR021848">
    <property type="entry name" value="HODM_asu-like"/>
</dbReference>
<feature type="transmembrane region" description="Helical" evidence="1">
    <location>
        <begin position="98"/>
        <end position="117"/>
    </location>
</feature>
<keyword evidence="3" id="KW-1185">Reference proteome</keyword>
<evidence type="ECO:0000256" key="1">
    <source>
        <dbReference type="SAM" id="Phobius"/>
    </source>
</evidence>
<gene>
    <name evidence="2" type="ORF">FJTKL_08405</name>
</gene>